<evidence type="ECO:0000313" key="2">
    <source>
        <dbReference type="Proteomes" id="UP000325579"/>
    </source>
</evidence>
<dbReference type="EMBL" id="ML736804">
    <property type="protein sequence ID" value="KAE8401181.1"/>
    <property type="molecule type" value="Genomic_DNA"/>
</dbReference>
<dbReference type="RefSeq" id="XP_031938500.1">
    <property type="nucleotide sequence ID" value="XM_032087814.1"/>
</dbReference>
<dbReference type="OrthoDB" id="2546325at2759"/>
<organism evidence="1 2">
    <name type="scientific">Aspergillus pseudonomiae</name>
    <dbReference type="NCBI Taxonomy" id="1506151"/>
    <lineage>
        <taxon>Eukaryota</taxon>
        <taxon>Fungi</taxon>
        <taxon>Dikarya</taxon>
        <taxon>Ascomycota</taxon>
        <taxon>Pezizomycotina</taxon>
        <taxon>Eurotiomycetes</taxon>
        <taxon>Eurotiomycetidae</taxon>
        <taxon>Eurotiales</taxon>
        <taxon>Aspergillaceae</taxon>
        <taxon>Aspergillus</taxon>
        <taxon>Aspergillus subgen. Circumdati</taxon>
    </lineage>
</organism>
<protein>
    <submittedName>
        <fullName evidence="1">Uncharacterized protein</fullName>
    </submittedName>
</protein>
<dbReference type="GeneID" id="43672505"/>
<dbReference type="AlphaFoldDB" id="A0A5N7D433"/>
<accession>A0A5N7D433</accession>
<evidence type="ECO:0000313" key="1">
    <source>
        <dbReference type="EMBL" id="KAE8401181.1"/>
    </source>
</evidence>
<gene>
    <name evidence="1" type="ORF">BDV37DRAFT_285880</name>
</gene>
<dbReference type="Proteomes" id="UP000325579">
    <property type="component" value="Unassembled WGS sequence"/>
</dbReference>
<proteinExistence type="predicted"/>
<dbReference type="PANTHER" id="PTHR10039:SF9">
    <property type="entry name" value="NACHT DOMAIN PROTEIN (AFU_ORTHOLOGUE AFUA_2G01760)"/>
    <property type="match status" value="1"/>
</dbReference>
<name>A0A5N7D433_9EURO</name>
<keyword evidence="2" id="KW-1185">Reference proteome</keyword>
<dbReference type="PANTHER" id="PTHR10039">
    <property type="entry name" value="AMELOGENIN"/>
    <property type="match status" value="1"/>
</dbReference>
<sequence>MPELILDDISAVVQIILQGSDAFTKAPQEQREIQVTRIAEASNRSFLWAKLASKQLRDEAPSNTQALVKAVNNIVSRKPTIKDIIHRTLHSNVTQEAIRLVVWLATACRPLQVQELSALLSIQQDKQKIIEQDRESPLQILKPVASLVFTQNNLVFLRHDRIRDSILEIFNHGNILLSIKNTNLDLAQRLLLYAKLAVPESRELALEPLESSFTRDLIERHPLFDLGVDSTFLTISGGNRLPSRQMSN</sequence>
<reference evidence="1 2" key="1">
    <citation type="submission" date="2019-04" db="EMBL/GenBank/DDBJ databases">
        <authorList>
            <consortium name="DOE Joint Genome Institute"/>
            <person name="Mondo S."/>
            <person name="Kjaerbolling I."/>
            <person name="Vesth T."/>
            <person name="Frisvad J.C."/>
            <person name="Nybo J.L."/>
            <person name="Theobald S."/>
            <person name="Kildgaard S."/>
            <person name="Isbrandt T."/>
            <person name="Kuo A."/>
            <person name="Sato A."/>
            <person name="Lyhne E.K."/>
            <person name="Kogle M.E."/>
            <person name="Wiebenga A."/>
            <person name="Kun R.S."/>
            <person name="Lubbers R.J."/>
            <person name="Makela M.R."/>
            <person name="Barry K."/>
            <person name="Chovatia M."/>
            <person name="Clum A."/>
            <person name="Daum C."/>
            <person name="Haridas S."/>
            <person name="He G."/>
            <person name="LaButti K."/>
            <person name="Lipzen A."/>
            <person name="Riley R."/>
            <person name="Salamov A."/>
            <person name="Simmons B.A."/>
            <person name="Magnuson J.K."/>
            <person name="Henrissat B."/>
            <person name="Mortensen U.H."/>
            <person name="Larsen T.O."/>
            <person name="Devries R.P."/>
            <person name="Grigoriev I.V."/>
            <person name="Machida M."/>
            <person name="Baker S.E."/>
            <person name="Andersen M.R."/>
            <person name="Cantor M.N."/>
            <person name="Hua S.X."/>
        </authorList>
    </citation>
    <scope>NUCLEOTIDE SEQUENCE [LARGE SCALE GENOMIC DNA]</scope>
    <source>
        <strain evidence="1 2">CBS 119388</strain>
    </source>
</reference>